<dbReference type="Proteomes" id="UP000255411">
    <property type="component" value="Chromosome"/>
</dbReference>
<proteinExistence type="predicted"/>
<reference evidence="1 2" key="1">
    <citation type="submission" date="2017-07" db="EMBL/GenBank/DDBJ databases">
        <title>Streptococcus pluranimalium as cause of bovine abortion.</title>
        <authorList>
            <person name="Rodriguez Campos S."/>
            <person name="Gobeli Brawand S."/>
            <person name="Brodard I."/>
            <person name="Rychener L."/>
            <person name="Perreten V."/>
        </authorList>
    </citation>
    <scope>NUCLEOTIDE SEQUENCE [LARGE SCALE GENOMIC DNA]</scope>
    <source>
        <strain evidence="1 2">14A0014</strain>
    </source>
</reference>
<accession>A0A345VM46</accession>
<dbReference type="AlphaFoldDB" id="A0A345VM46"/>
<dbReference type="EMBL" id="CP022601">
    <property type="protein sequence ID" value="AXJ13798.1"/>
    <property type="molecule type" value="Genomic_DNA"/>
</dbReference>
<name>A0A345VM46_9STRE</name>
<protein>
    <submittedName>
        <fullName evidence="1">Uncharacterized protein</fullName>
    </submittedName>
</protein>
<sequence length="30" mass="3472">MFIVGEIYVSVTYLLKDESGKNLKEEHSLE</sequence>
<evidence type="ECO:0000313" key="1">
    <source>
        <dbReference type="EMBL" id="AXJ13798.1"/>
    </source>
</evidence>
<gene>
    <name evidence="1" type="ORF">Sp14A_19100</name>
</gene>
<organism evidence="1 2">
    <name type="scientific">Streptococcus pluranimalium</name>
    <dbReference type="NCBI Taxonomy" id="82348"/>
    <lineage>
        <taxon>Bacteria</taxon>
        <taxon>Bacillati</taxon>
        <taxon>Bacillota</taxon>
        <taxon>Bacilli</taxon>
        <taxon>Lactobacillales</taxon>
        <taxon>Streptococcaceae</taxon>
        <taxon>Streptococcus</taxon>
    </lineage>
</organism>
<evidence type="ECO:0000313" key="2">
    <source>
        <dbReference type="Proteomes" id="UP000255411"/>
    </source>
</evidence>